<feature type="region of interest" description="Disordered" evidence="1">
    <location>
        <begin position="1"/>
        <end position="93"/>
    </location>
</feature>
<feature type="compositionally biased region" description="Basic and acidic residues" evidence="1">
    <location>
        <begin position="63"/>
        <end position="93"/>
    </location>
</feature>
<evidence type="ECO:0000313" key="3">
    <source>
        <dbReference type="Proteomes" id="UP001066276"/>
    </source>
</evidence>
<gene>
    <name evidence="2" type="ORF">NDU88_005483</name>
</gene>
<accession>A0AAV7SLU5</accession>
<dbReference type="AlphaFoldDB" id="A0AAV7SLU5"/>
<name>A0AAV7SLU5_PLEWA</name>
<dbReference type="Proteomes" id="UP001066276">
    <property type="component" value="Chromosome 4_2"/>
</dbReference>
<protein>
    <submittedName>
        <fullName evidence="2">Uncharacterized protein</fullName>
    </submittedName>
</protein>
<proteinExistence type="predicted"/>
<comment type="caution">
    <text evidence="2">The sequence shown here is derived from an EMBL/GenBank/DDBJ whole genome shotgun (WGS) entry which is preliminary data.</text>
</comment>
<sequence length="93" mass="10019">MVKRHTPEPAGKCLGGTIRGIADPEVLPDLDIQVKGTERVEDGEPERKGSLEPEDGEGTELEDERRTETEEKKGAEPTEKGSGEAESSHPGKP</sequence>
<organism evidence="2 3">
    <name type="scientific">Pleurodeles waltl</name>
    <name type="common">Iberian ribbed newt</name>
    <dbReference type="NCBI Taxonomy" id="8319"/>
    <lineage>
        <taxon>Eukaryota</taxon>
        <taxon>Metazoa</taxon>
        <taxon>Chordata</taxon>
        <taxon>Craniata</taxon>
        <taxon>Vertebrata</taxon>
        <taxon>Euteleostomi</taxon>
        <taxon>Amphibia</taxon>
        <taxon>Batrachia</taxon>
        <taxon>Caudata</taxon>
        <taxon>Salamandroidea</taxon>
        <taxon>Salamandridae</taxon>
        <taxon>Pleurodelinae</taxon>
        <taxon>Pleurodeles</taxon>
    </lineage>
</organism>
<evidence type="ECO:0000313" key="2">
    <source>
        <dbReference type="EMBL" id="KAJ1165053.1"/>
    </source>
</evidence>
<evidence type="ECO:0000256" key="1">
    <source>
        <dbReference type="SAM" id="MobiDB-lite"/>
    </source>
</evidence>
<feature type="compositionally biased region" description="Acidic residues" evidence="1">
    <location>
        <begin position="52"/>
        <end position="62"/>
    </location>
</feature>
<feature type="compositionally biased region" description="Basic and acidic residues" evidence="1">
    <location>
        <begin position="36"/>
        <end position="51"/>
    </location>
</feature>
<dbReference type="EMBL" id="JANPWB010000008">
    <property type="protein sequence ID" value="KAJ1165053.1"/>
    <property type="molecule type" value="Genomic_DNA"/>
</dbReference>
<reference evidence="2" key="1">
    <citation type="journal article" date="2022" name="bioRxiv">
        <title>Sequencing and chromosome-scale assembly of the giantPleurodeles waltlgenome.</title>
        <authorList>
            <person name="Brown T."/>
            <person name="Elewa A."/>
            <person name="Iarovenko S."/>
            <person name="Subramanian E."/>
            <person name="Araus A.J."/>
            <person name="Petzold A."/>
            <person name="Susuki M."/>
            <person name="Suzuki K.-i.T."/>
            <person name="Hayashi T."/>
            <person name="Toyoda A."/>
            <person name="Oliveira C."/>
            <person name="Osipova E."/>
            <person name="Leigh N.D."/>
            <person name="Simon A."/>
            <person name="Yun M.H."/>
        </authorList>
    </citation>
    <scope>NUCLEOTIDE SEQUENCE</scope>
    <source>
        <strain evidence="2">20211129_DDA</strain>
        <tissue evidence="2">Liver</tissue>
    </source>
</reference>
<keyword evidence="3" id="KW-1185">Reference proteome</keyword>